<dbReference type="Pfam" id="PF05347">
    <property type="entry name" value="Complex1_LYR"/>
    <property type="match status" value="1"/>
</dbReference>
<sequence>MSLRGEVLTLYRRIFRLSSKWKNITASIEDCSTEKNYIQNEARTLFHKNKNLQNEDQIKMHIKEAETRVEMDLNVFLIQNKFLSTFYQISTTTATQFARYTLLIVLVCVLPSVLNVPIRRDLHSLRMEQTHPIKSILPVRVGITTTNGKQRQKRSDLISISCMTQECVDRLTQALAILNHTNIDAARPSGRWG</sequence>
<dbReference type="PANTHER" id="PTHR14273">
    <property type="entry name" value="LYR MOTIF-CONTAINING PROTEIN 1"/>
    <property type="match status" value="1"/>
</dbReference>
<dbReference type="PANTHER" id="PTHR14273:SF0">
    <property type="entry name" value="LYR MOTIF-CONTAINING PROTEIN 1"/>
    <property type="match status" value="1"/>
</dbReference>
<comment type="caution">
    <text evidence="3">The sequence shown here is derived from an EMBL/GenBank/DDBJ whole genome shotgun (WGS) entry which is preliminary data.</text>
</comment>
<proteinExistence type="inferred from homology"/>
<protein>
    <recommendedName>
        <fullName evidence="2">Complex 1 LYR protein domain-containing protein</fullName>
    </recommendedName>
</protein>
<evidence type="ECO:0000313" key="4">
    <source>
        <dbReference type="Proteomes" id="UP000596742"/>
    </source>
</evidence>
<keyword evidence="4" id="KW-1185">Reference proteome</keyword>
<feature type="domain" description="Complex 1 LYR protein" evidence="2">
    <location>
        <begin position="6"/>
        <end position="71"/>
    </location>
</feature>
<gene>
    <name evidence="3" type="ORF">MGAL_10B011987</name>
</gene>
<evidence type="ECO:0000259" key="2">
    <source>
        <dbReference type="Pfam" id="PF05347"/>
    </source>
</evidence>
<dbReference type="GO" id="GO:0005739">
    <property type="term" value="C:mitochondrion"/>
    <property type="evidence" value="ECO:0007669"/>
    <property type="project" value="TreeGrafter"/>
</dbReference>
<dbReference type="InterPro" id="IPR008011">
    <property type="entry name" value="Complex1_LYR_dom"/>
</dbReference>
<dbReference type="InterPro" id="IPR045294">
    <property type="entry name" value="Complex1_LYR_LYRM1"/>
</dbReference>
<comment type="similarity">
    <text evidence="1">Belongs to the complex I LYR family.</text>
</comment>
<dbReference type="OrthoDB" id="275715at2759"/>
<name>A0A8B6E544_MYTGA</name>
<dbReference type="AlphaFoldDB" id="A0A8B6E544"/>
<accession>A0A8B6E544</accession>
<dbReference type="Proteomes" id="UP000596742">
    <property type="component" value="Unassembled WGS sequence"/>
</dbReference>
<reference evidence="3" key="1">
    <citation type="submission" date="2018-11" db="EMBL/GenBank/DDBJ databases">
        <authorList>
            <person name="Alioto T."/>
            <person name="Alioto T."/>
        </authorList>
    </citation>
    <scope>NUCLEOTIDE SEQUENCE</scope>
</reference>
<evidence type="ECO:0000313" key="3">
    <source>
        <dbReference type="EMBL" id="VDI28270.1"/>
    </source>
</evidence>
<dbReference type="InterPro" id="IPR040330">
    <property type="entry name" value="LYRM1"/>
</dbReference>
<dbReference type="EMBL" id="UYJE01004470">
    <property type="protein sequence ID" value="VDI28270.1"/>
    <property type="molecule type" value="Genomic_DNA"/>
</dbReference>
<evidence type="ECO:0000256" key="1">
    <source>
        <dbReference type="ARBA" id="ARBA00009508"/>
    </source>
</evidence>
<dbReference type="CDD" id="cd20261">
    <property type="entry name" value="Complex1_LYR_LYRM1"/>
    <property type="match status" value="1"/>
</dbReference>
<organism evidence="3 4">
    <name type="scientific">Mytilus galloprovincialis</name>
    <name type="common">Mediterranean mussel</name>
    <dbReference type="NCBI Taxonomy" id="29158"/>
    <lineage>
        <taxon>Eukaryota</taxon>
        <taxon>Metazoa</taxon>
        <taxon>Spiralia</taxon>
        <taxon>Lophotrochozoa</taxon>
        <taxon>Mollusca</taxon>
        <taxon>Bivalvia</taxon>
        <taxon>Autobranchia</taxon>
        <taxon>Pteriomorphia</taxon>
        <taxon>Mytilida</taxon>
        <taxon>Mytiloidea</taxon>
        <taxon>Mytilidae</taxon>
        <taxon>Mytilinae</taxon>
        <taxon>Mytilus</taxon>
    </lineage>
</organism>